<reference evidence="1 2" key="1">
    <citation type="submission" date="2018-04" db="EMBL/GenBank/DDBJ databases">
        <title>Genomic Encyclopedia of Archaeal and Bacterial Type Strains, Phase II (KMG-II): from individual species to whole genera.</title>
        <authorList>
            <person name="Goeker M."/>
        </authorList>
    </citation>
    <scope>NUCLEOTIDE SEQUENCE [LARGE SCALE GENOMIC DNA]</scope>
    <source>
        <strain evidence="1 2">DSM 25521</strain>
    </source>
</reference>
<keyword evidence="2" id="KW-1185">Reference proteome</keyword>
<dbReference type="EMBL" id="PZZL01000001">
    <property type="protein sequence ID" value="PTM61771.1"/>
    <property type="molecule type" value="Genomic_DNA"/>
</dbReference>
<name>A0A2T4ZII3_9HYPH</name>
<sequence length="374" mass="41363">MEAYVPGHLLTCQDDCNAASVPPFCSMIRFVVTAAHRYTVDALDADFGAPLPACDTVSYEALFAGRDHPAATYIFCDIERLASRELALAAQVFRQMRALPGFRVLNDPARVRTRYGLLRALRAAGLNDFDVHPADGCPRPSRFPVFVRIAATHEPALTGLLPDQAALDEALERLQVEGHPLARLLVIEYAAEPVAPGLFRRWGAYRIGGRIHLDHVVTEDTWNVKWGRPGLVGDETYRADDADIRSNRFEDHLTRVFDLAGIDYGRADFGLVGDRPQIYEINTNPTIGRLAEHPSAIRMATMRFARERLAENLVAIDSPPAPARFSLDPAALPANAVVAYDEINALRDHQRGMGEQRGRAASVMSMLAGWLKRD</sequence>
<dbReference type="Proteomes" id="UP000241808">
    <property type="component" value="Unassembled WGS sequence"/>
</dbReference>
<gene>
    <name evidence="1" type="ORF">C8P69_101442</name>
</gene>
<comment type="caution">
    <text evidence="1">The sequence shown here is derived from an EMBL/GenBank/DDBJ whole genome shotgun (WGS) entry which is preliminary data.</text>
</comment>
<proteinExistence type="predicted"/>
<protein>
    <recommendedName>
        <fullName evidence="3">ATP-grasp domain-containing protein</fullName>
    </recommendedName>
</protein>
<evidence type="ECO:0000313" key="1">
    <source>
        <dbReference type="EMBL" id="PTM61771.1"/>
    </source>
</evidence>
<dbReference type="AlphaFoldDB" id="A0A2T4ZII3"/>
<organism evidence="1 2">
    <name type="scientific">Phreatobacter oligotrophus</name>
    <dbReference type="NCBI Taxonomy" id="1122261"/>
    <lineage>
        <taxon>Bacteria</taxon>
        <taxon>Pseudomonadati</taxon>
        <taxon>Pseudomonadota</taxon>
        <taxon>Alphaproteobacteria</taxon>
        <taxon>Hyphomicrobiales</taxon>
        <taxon>Phreatobacteraceae</taxon>
        <taxon>Phreatobacter</taxon>
    </lineage>
</organism>
<evidence type="ECO:0008006" key="3">
    <source>
        <dbReference type="Google" id="ProtNLM"/>
    </source>
</evidence>
<accession>A0A2T4ZII3</accession>
<evidence type="ECO:0000313" key="2">
    <source>
        <dbReference type="Proteomes" id="UP000241808"/>
    </source>
</evidence>